<keyword evidence="2" id="KW-0732">Signal</keyword>
<dbReference type="PROSITE" id="PS51257">
    <property type="entry name" value="PROKAR_LIPOPROTEIN"/>
    <property type="match status" value="1"/>
</dbReference>
<evidence type="ECO:0000313" key="3">
    <source>
        <dbReference type="EMBL" id="RNF38351.1"/>
    </source>
</evidence>
<feature type="region of interest" description="Disordered" evidence="1">
    <location>
        <begin position="32"/>
        <end position="81"/>
    </location>
</feature>
<feature type="chain" id="PRO_5038568160" evidence="2">
    <location>
        <begin position="22"/>
        <end position="81"/>
    </location>
</feature>
<dbReference type="Proteomes" id="UP000275473">
    <property type="component" value="Unassembled WGS sequence"/>
</dbReference>
<reference evidence="3 4" key="1">
    <citation type="journal article" date="2018" name="Int. J. Syst. Evol. Microbiol.">
        <title>Planococcus salinus sp. nov., a moderately halophilic bacterium isolated from a saline-alkali soil.</title>
        <authorList>
            <person name="Gan L."/>
        </authorList>
    </citation>
    <scope>NUCLEOTIDE SEQUENCE [LARGE SCALE GENOMIC DNA]</scope>
    <source>
        <strain evidence="3 4">LCB217</strain>
    </source>
</reference>
<dbReference type="AlphaFoldDB" id="A0A3M8P4M7"/>
<dbReference type="EMBL" id="RIAX01000016">
    <property type="protein sequence ID" value="RNF38351.1"/>
    <property type="molecule type" value="Genomic_DNA"/>
</dbReference>
<proteinExistence type="predicted"/>
<comment type="caution">
    <text evidence="3">The sequence shown here is derived from an EMBL/GenBank/DDBJ whole genome shotgun (WGS) entry which is preliminary data.</text>
</comment>
<evidence type="ECO:0000313" key="4">
    <source>
        <dbReference type="Proteomes" id="UP000275473"/>
    </source>
</evidence>
<name>A0A3M8P4M7_9BACL</name>
<dbReference type="RefSeq" id="WP_123166491.1">
    <property type="nucleotide sequence ID" value="NZ_RIAX01000016.1"/>
</dbReference>
<gene>
    <name evidence="3" type="ORF">EEX84_15150</name>
</gene>
<organism evidence="3 4">
    <name type="scientific">Planococcus salinus</name>
    <dbReference type="NCBI Taxonomy" id="1848460"/>
    <lineage>
        <taxon>Bacteria</taxon>
        <taxon>Bacillati</taxon>
        <taxon>Bacillota</taxon>
        <taxon>Bacilli</taxon>
        <taxon>Bacillales</taxon>
        <taxon>Caryophanaceae</taxon>
        <taxon>Planococcus</taxon>
    </lineage>
</organism>
<evidence type="ECO:0000256" key="1">
    <source>
        <dbReference type="SAM" id="MobiDB-lite"/>
    </source>
</evidence>
<keyword evidence="4" id="KW-1185">Reference proteome</keyword>
<protein>
    <submittedName>
        <fullName evidence="3">DNA primase</fullName>
    </submittedName>
</protein>
<feature type="signal peptide" evidence="2">
    <location>
        <begin position="1"/>
        <end position="21"/>
    </location>
</feature>
<accession>A0A3M8P4M7</accession>
<sequence length="81" mass="8969">MLNNKWIKAGSAALLSMVVLAGCGEEEEPVIEEDLEVVPEEEQNTDTESDLDLEQDDTNPEEDLETDMNPDVETDEDSEGN</sequence>
<evidence type="ECO:0000256" key="2">
    <source>
        <dbReference type="SAM" id="SignalP"/>
    </source>
</evidence>